<dbReference type="RefSeq" id="WP_271713430.1">
    <property type="nucleotide sequence ID" value="NZ_AP024169.1"/>
</dbReference>
<dbReference type="KEGG" id="ahb:bsdtb5_36740"/>
<name>A0A7R7EP18_9FIRM</name>
<reference evidence="1 2" key="1">
    <citation type="submission" date="2020-11" db="EMBL/GenBank/DDBJ databases">
        <title>Draft genome sequencing of a Lachnospiraceae strain isolated from anoxic soil subjected to BSD treatment.</title>
        <authorList>
            <person name="Uek A."/>
            <person name="Tonouchi A."/>
        </authorList>
    </citation>
    <scope>NUCLEOTIDE SEQUENCE [LARGE SCALE GENOMIC DNA]</scope>
    <source>
        <strain evidence="1 2">TB5</strain>
    </source>
</reference>
<keyword evidence="2" id="KW-1185">Reference proteome</keyword>
<proteinExistence type="predicted"/>
<accession>A0A7R7EP18</accession>
<dbReference type="EMBL" id="AP024169">
    <property type="protein sequence ID" value="BCN32379.1"/>
    <property type="molecule type" value="Genomic_DNA"/>
</dbReference>
<dbReference type="Proteomes" id="UP000595897">
    <property type="component" value="Chromosome"/>
</dbReference>
<dbReference type="AlphaFoldDB" id="A0A7R7EP18"/>
<protein>
    <submittedName>
        <fullName evidence="1">Uncharacterized protein</fullName>
    </submittedName>
</protein>
<organism evidence="1 2">
    <name type="scientific">Anaeromicropila herbilytica</name>
    <dbReference type="NCBI Taxonomy" id="2785025"/>
    <lineage>
        <taxon>Bacteria</taxon>
        <taxon>Bacillati</taxon>
        <taxon>Bacillota</taxon>
        <taxon>Clostridia</taxon>
        <taxon>Lachnospirales</taxon>
        <taxon>Lachnospiraceae</taxon>
        <taxon>Anaeromicropila</taxon>
    </lineage>
</organism>
<evidence type="ECO:0000313" key="1">
    <source>
        <dbReference type="EMBL" id="BCN32379.1"/>
    </source>
</evidence>
<evidence type="ECO:0000313" key="2">
    <source>
        <dbReference type="Proteomes" id="UP000595897"/>
    </source>
</evidence>
<gene>
    <name evidence="1" type="ORF">bsdtb5_36740</name>
</gene>
<sequence length="100" mass="10860">MDNIKFLGNFSDGTLKKACKQRENPTSLDTFYNAVNQATASRCCSCCKQEVIVYAVELPIKLAVLSLCVECLSSLPLALEVITLSSHGAPPLLVQVQKEV</sequence>